<dbReference type="STRING" id="760192.Halhy_4059"/>
<evidence type="ECO:0000256" key="1">
    <source>
        <dbReference type="SAM" id="MobiDB-lite"/>
    </source>
</evidence>
<proteinExistence type="predicted"/>
<dbReference type="Proteomes" id="UP000008461">
    <property type="component" value="Chromosome"/>
</dbReference>
<feature type="compositionally biased region" description="Basic residues" evidence="1">
    <location>
        <begin position="1"/>
        <end position="11"/>
    </location>
</feature>
<dbReference type="HOGENOM" id="CLU_3062132_0_0_10"/>
<reference evidence="2 3" key="1">
    <citation type="journal article" date="2011" name="Stand. Genomic Sci.">
        <title>Complete genome sequence of Haliscomenobacter hydrossis type strain (O).</title>
        <authorList>
            <consortium name="US DOE Joint Genome Institute (JGI-PGF)"/>
            <person name="Daligault H."/>
            <person name="Lapidus A."/>
            <person name="Zeytun A."/>
            <person name="Nolan M."/>
            <person name="Lucas S."/>
            <person name="Del Rio T.G."/>
            <person name="Tice H."/>
            <person name="Cheng J.F."/>
            <person name="Tapia R."/>
            <person name="Han C."/>
            <person name="Goodwin L."/>
            <person name="Pitluck S."/>
            <person name="Liolios K."/>
            <person name="Pagani I."/>
            <person name="Ivanova N."/>
            <person name="Huntemann M."/>
            <person name="Mavromatis K."/>
            <person name="Mikhailova N."/>
            <person name="Pati A."/>
            <person name="Chen A."/>
            <person name="Palaniappan K."/>
            <person name="Land M."/>
            <person name="Hauser L."/>
            <person name="Brambilla E.M."/>
            <person name="Rohde M."/>
            <person name="Verbarg S."/>
            <person name="Goker M."/>
            <person name="Bristow J."/>
            <person name="Eisen J.A."/>
            <person name="Markowitz V."/>
            <person name="Hugenholtz P."/>
            <person name="Kyrpides N.C."/>
            <person name="Klenk H.P."/>
            <person name="Woyke T."/>
        </authorList>
    </citation>
    <scope>NUCLEOTIDE SEQUENCE [LARGE SCALE GENOMIC DNA]</scope>
    <source>
        <strain evidence="3">ATCC 27775 / DSM 1100 / LMG 10767 / O</strain>
    </source>
</reference>
<keyword evidence="3" id="KW-1185">Reference proteome</keyword>
<dbReference type="EMBL" id="CP002691">
    <property type="protein sequence ID" value="AEE51907.1"/>
    <property type="molecule type" value="Genomic_DNA"/>
</dbReference>
<dbReference type="RefSeq" id="WP_013766445.1">
    <property type="nucleotide sequence ID" value="NC_015510.1"/>
</dbReference>
<reference key="2">
    <citation type="submission" date="2011-04" db="EMBL/GenBank/DDBJ databases">
        <title>Complete sequence of chromosome of Haliscomenobacter hydrossis DSM 1100.</title>
        <authorList>
            <consortium name="US DOE Joint Genome Institute (JGI-PGF)"/>
            <person name="Lucas S."/>
            <person name="Han J."/>
            <person name="Lapidus A."/>
            <person name="Bruce D."/>
            <person name="Goodwin L."/>
            <person name="Pitluck S."/>
            <person name="Peters L."/>
            <person name="Kyrpides N."/>
            <person name="Mavromatis K."/>
            <person name="Ivanova N."/>
            <person name="Ovchinnikova G."/>
            <person name="Pagani I."/>
            <person name="Daligault H."/>
            <person name="Detter J.C."/>
            <person name="Han C."/>
            <person name="Land M."/>
            <person name="Hauser L."/>
            <person name="Markowitz V."/>
            <person name="Cheng J.-F."/>
            <person name="Hugenholtz P."/>
            <person name="Woyke T."/>
            <person name="Wu D."/>
            <person name="Verbarg S."/>
            <person name="Frueling A."/>
            <person name="Brambilla E."/>
            <person name="Klenk H.-P."/>
            <person name="Eisen J.A."/>
        </authorList>
    </citation>
    <scope>NUCLEOTIDE SEQUENCE</scope>
    <source>
        <strain>DSM 1100</strain>
    </source>
</reference>
<feature type="region of interest" description="Disordered" evidence="1">
    <location>
        <begin position="1"/>
        <end position="53"/>
    </location>
</feature>
<organism evidence="2 3">
    <name type="scientific">Haliscomenobacter hydrossis (strain ATCC 27775 / DSM 1100 / LMG 10767 / O)</name>
    <dbReference type="NCBI Taxonomy" id="760192"/>
    <lineage>
        <taxon>Bacteria</taxon>
        <taxon>Pseudomonadati</taxon>
        <taxon>Bacteroidota</taxon>
        <taxon>Saprospiria</taxon>
        <taxon>Saprospirales</taxon>
        <taxon>Haliscomenobacteraceae</taxon>
        <taxon>Haliscomenobacter</taxon>
    </lineage>
</organism>
<sequence length="53" mass="6382">MKKEKNKKKNVNRQFDDTEFVKDKNKKAMGASKEKPKYNNPKKWLSYTDDDED</sequence>
<dbReference type="AlphaFoldDB" id="F4L6V2"/>
<name>F4L6V2_HALH1</name>
<gene>
    <name evidence="2" type="ordered locus">Halhy_4059</name>
</gene>
<evidence type="ECO:0000313" key="2">
    <source>
        <dbReference type="EMBL" id="AEE51907.1"/>
    </source>
</evidence>
<accession>F4L6V2</accession>
<evidence type="ECO:0000313" key="3">
    <source>
        <dbReference type="Proteomes" id="UP000008461"/>
    </source>
</evidence>
<protein>
    <submittedName>
        <fullName evidence="2">Uncharacterized protein</fullName>
    </submittedName>
</protein>
<dbReference type="KEGG" id="hhy:Halhy_4059"/>
<feature type="compositionally biased region" description="Basic and acidic residues" evidence="1">
    <location>
        <begin position="14"/>
        <end position="23"/>
    </location>
</feature>